<feature type="non-terminal residue" evidence="3">
    <location>
        <position position="113"/>
    </location>
</feature>
<dbReference type="EMBL" id="VZIV01000218">
    <property type="protein sequence ID" value="KAB0757954.1"/>
    <property type="molecule type" value="Genomic_DNA"/>
</dbReference>
<feature type="compositionally biased region" description="Basic and acidic residues" evidence="1">
    <location>
        <begin position="64"/>
        <end position="77"/>
    </location>
</feature>
<proteinExistence type="predicted"/>
<evidence type="ECO:0000259" key="2">
    <source>
        <dbReference type="Pfam" id="PF13296"/>
    </source>
</evidence>
<evidence type="ECO:0000313" key="3">
    <source>
        <dbReference type="EMBL" id="KAB0757954.1"/>
    </source>
</evidence>
<dbReference type="AlphaFoldDB" id="A0A643IVX7"/>
<comment type="caution">
    <text evidence="3">The sequence shown here is derived from an EMBL/GenBank/DDBJ whole genome shotgun (WGS) entry which is preliminary data.</text>
</comment>
<accession>A0A643IVX7</accession>
<dbReference type="Pfam" id="PF13296">
    <property type="entry name" value="T6SS_Vgr"/>
    <property type="match status" value="1"/>
</dbReference>
<gene>
    <name evidence="3" type="ORF">F7O97_31420</name>
</gene>
<name>A0A643IVX7_PSEAI</name>
<dbReference type="InterPro" id="IPR028244">
    <property type="entry name" value="T6SS_Rhs_Vgr_dom"/>
</dbReference>
<organism evidence="3">
    <name type="scientific">Pseudomonas aeruginosa</name>
    <dbReference type="NCBI Taxonomy" id="287"/>
    <lineage>
        <taxon>Bacteria</taxon>
        <taxon>Pseudomonadati</taxon>
        <taxon>Pseudomonadota</taxon>
        <taxon>Gammaproteobacteria</taxon>
        <taxon>Pseudomonadales</taxon>
        <taxon>Pseudomonadaceae</taxon>
        <taxon>Pseudomonas</taxon>
    </lineage>
</organism>
<protein>
    <submittedName>
        <fullName evidence="3">Rhs element Vgr protein</fullName>
    </submittedName>
</protein>
<reference evidence="3" key="1">
    <citation type="submission" date="2019-09" db="EMBL/GenBank/DDBJ databases">
        <title>Whole genome sequence analysis of bacterial isolates in patients.</title>
        <authorList>
            <person name="Jeong K.C."/>
        </authorList>
    </citation>
    <scope>NUCLEOTIDE SEQUENCE</scope>
    <source>
        <strain evidence="3">KCJ3K105</strain>
    </source>
</reference>
<sequence>MRAAKGLLLSTEEQLRAGAGHLDRGVVVQVLEAALELARELGDYAGEHQGVGHDAAPQQTLQEAVRDLGHGANDESGKSNGGKPAIALSGPAGIAAATPASLTLAAGEHVDSV</sequence>
<feature type="domain" description="Putative type VI secretion system Rhs element associated Vgr" evidence="2">
    <location>
        <begin position="1"/>
        <end position="45"/>
    </location>
</feature>
<feature type="region of interest" description="Disordered" evidence="1">
    <location>
        <begin position="60"/>
        <end position="89"/>
    </location>
</feature>
<evidence type="ECO:0000256" key="1">
    <source>
        <dbReference type="SAM" id="MobiDB-lite"/>
    </source>
</evidence>